<evidence type="ECO:0000313" key="2">
    <source>
        <dbReference type="Proteomes" id="UP000253345"/>
    </source>
</evidence>
<dbReference type="Proteomes" id="UP000253345">
    <property type="component" value="Unassembled WGS sequence"/>
</dbReference>
<reference evidence="1 2" key="1">
    <citation type="submission" date="2018-07" db="EMBL/GenBank/DDBJ databases">
        <title>Genomic Encyclopedia of Type Strains, Phase III (KMG-III): the genomes of soil and plant-associated and newly described type strains.</title>
        <authorList>
            <person name="Whitman W."/>
        </authorList>
    </citation>
    <scope>NUCLEOTIDE SEQUENCE [LARGE SCALE GENOMIC DNA]</scope>
    <source>
        <strain evidence="1 2">CECT 8525</strain>
    </source>
</reference>
<organism evidence="1 2">
    <name type="scientific">Paracoccus lutimaris</name>
    <dbReference type="NCBI Taxonomy" id="1490030"/>
    <lineage>
        <taxon>Bacteria</taxon>
        <taxon>Pseudomonadati</taxon>
        <taxon>Pseudomonadota</taxon>
        <taxon>Alphaproteobacteria</taxon>
        <taxon>Rhodobacterales</taxon>
        <taxon>Paracoccaceae</taxon>
        <taxon>Paracoccus</taxon>
    </lineage>
</organism>
<comment type="caution">
    <text evidence="1">The sequence shown here is derived from an EMBL/GenBank/DDBJ whole genome shotgun (WGS) entry which is preliminary data.</text>
</comment>
<keyword evidence="2" id="KW-1185">Reference proteome</keyword>
<dbReference type="PROSITE" id="PS51257">
    <property type="entry name" value="PROKAR_LIPOPROTEIN"/>
    <property type="match status" value="1"/>
</dbReference>
<accession>A0A368Z3R7</accession>
<protein>
    <submittedName>
        <fullName evidence="1">Uncharacterized protein DUF3800</fullName>
    </submittedName>
</protein>
<dbReference type="Pfam" id="PF12686">
    <property type="entry name" value="DUF3800"/>
    <property type="match status" value="1"/>
</dbReference>
<dbReference type="EMBL" id="QPJL01000006">
    <property type="protein sequence ID" value="RCW85094.1"/>
    <property type="molecule type" value="Genomic_DNA"/>
</dbReference>
<dbReference type="AlphaFoldDB" id="A0A368Z3R7"/>
<gene>
    <name evidence="1" type="ORF">DFP89_106112</name>
</gene>
<sequence>MAKFRGAGDGGGASNWLAVGACVVRSSRDLELVALRDRIRQECRPRSSKREIHFKDFNHNQKRRACQIIAGQPLRFSCVLGLKNTPNAGTFVQKNQLYFYLTRYLIERVSWLCRDKRPSVPEGNGTAKIVFSRRGGLSYDGFRSYLELLKDRHETQIHWPVIDIASVDAQDHSRVAALQIADCGVSAIAAAMEPDLYGNVEASYLHELAGNIYNRRGNFASYGLKTLPPLDQANLSQQQAESFQRFR</sequence>
<proteinExistence type="predicted"/>
<name>A0A368Z3R7_9RHOB</name>
<evidence type="ECO:0000313" key="1">
    <source>
        <dbReference type="EMBL" id="RCW85094.1"/>
    </source>
</evidence>
<dbReference type="InterPro" id="IPR024524">
    <property type="entry name" value="DUF3800"/>
</dbReference>